<evidence type="ECO:0000313" key="2">
    <source>
        <dbReference type="EMBL" id="CAF0944983.1"/>
    </source>
</evidence>
<dbReference type="Proteomes" id="UP000663829">
    <property type="component" value="Unassembled WGS sequence"/>
</dbReference>
<evidence type="ECO:0000313" key="5">
    <source>
        <dbReference type="Proteomes" id="UP000663829"/>
    </source>
</evidence>
<sequence>MTTSTILNLASELLYQIFDYLDGIHIYMAFYGWSFRLNCLIDTIYQLHFDFTNIPLGKFIDYCQSVLPVISKKLVAIKLTTENNQLQQFMLRFRLHQFSRLHSFTLIGVFCDKTITNVVEYLSTSKQLKSLVIQTIYNRSQASIDISNTLRSVIYHLPFLNNLTLATNEKQLVFINDRFTLSSSRTSSNCLQLLTLHLCCATDLFKILVYLPNIKHITLTFCELPSRISSAILIVPSLCTLNLSSPENKLPFDYIIYLFKCFPNLNKFSLTTDNEQFVDGEQWQQLLSQLLQDLQKFRLLVKNVEYSCQQDIKTSFSTSYWLSKHCQLNFIDMKDEKKRVNVNISYSNVKKAR</sequence>
<dbReference type="Gene3D" id="3.80.10.10">
    <property type="entry name" value="Ribonuclease Inhibitor"/>
    <property type="match status" value="1"/>
</dbReference>
<dbReference type="EMBL" id="CAJOBA010002838">
    <property type="protein sequence ID" value="CAF3661286.1"/>
    <property type="molecule type" value="Genomic_DNA"/>
</dbReference>
<dbReference type="AlphaFoldDB" id="A0A814CVL0"/>
<evidence type="ECO:0000313" key="3">
    <source>
        <dbReference type="EMBL" id="CAF3661286.1"/>
    </source>
</evidence>
<dbReference type="SUPFAM" id="SSF52047">
    <property type="entry name" value="RNI-like"/>
    <property type="match status" value="1"/>
</dbReference>
<accession>A0A814CVL0</accession>
<gene>
    <name evidence="2" type="ORF">GPM918_LOCUS10922</name>
    <name evidence="1" type="ORF">OVA965_LOCUS8424</name>
    <name evidence="4" type="ORF">SRO942_LOCUS10923</name>
    <name evidence="3" type="ORF">TMI583_LOCUS8419</name>
</gene>
<dbReference type="Proteomes" id="UP000677228">
    <property type="component" value="Unassembled WGS sequence"/>
</dbReference>
<dbReference type="OrthoDB" id="9996807at2759"/>
<name>A0A814CVL0_9BILA</name>
<dbReference type="EMBL" id="CAJNOQ010002206">
    <property type="protein sequence ID" value="CAF0944983.1"/>
    <property type="molecule type" value="Genomic_DNA"/>
</dbReference>
<dbReference type="Proteomes" id="UP000682733">
    <property type="component" value="Unassembled WGS sequence"/>
</dbReference>
<reference evidence="2" key="1">
    <citation type="submission" date="2021-02" db="EMBL/GenBank/DDBJ databases">
        <authorList>
            <person name="Nowell W R."/>
        </authorList>
    </citation>
    <scope>NUCLEOTIDE SEQUENCE</scope>
</reference>
<organism evidence="2 5">
    <name type="scientific">Didymodactylos carnosus</name>
    <dbReference type="NCBI Taxonomy" id="1234261"/>
    <lineage>
        <taxon>Eukaryota</taxon>
        <taxon>Metazoa</taxon>
        <taxon>Spiralia</taxon>
        <taxon>Gnathifera</taxon>
        <taxon>Rotifera</taxon>
        <taxon>Eurotatoria</taxon>
        <taxon>Bdelloidea</taxon>
        <taxon>Philodinida</taxon>
        <taxon>Philodinidae</taxon>
        <taxon>Didymodactylos</taxon>
    </lineage>
</organism>
<comment type="caution">
    <text evidence="2">The sequence shown here is derived from an EMBL/GenBank/DDBJ whole genome shotgun (WGS) entry which is preliminary data.</text>
</comment>
<evidence type="ECO:0008006" key="6">
    <source>
        <dbReference type="Google" id="ProtNLM"/>
    </source>
</evidence>
<proteinExistence type="predicted"/>
<protein>
    <recommendedName>
        <fullName evidence="6">F-box domain-containing protein</fullName>
    </recommendedName>
</protein>
<dbReference type="Proteomes" id="UP000681722">
    <property type="component" value="Unassembled WGS sequence"/>
</dbReference>
<dbReference type="EMBL" id="CAJNOK010002838">
    <property type="protein sequence ID" value="CAF0877013.1"/>
    <property type="molecule type" value="Genomic_DNA"/>
</dbReference>
<evidence type="ECO:0000313" key="1">
    <source>
        <dbReference type="EMBL" id="CAF0877013.1"/>
    </source>
</evidence>
<dbReference type="InterPro" id="IPR032675">
    <property type="entry name" value="LRR_dom_sf"/>
</dbReference>
<keyword evidence="5" id="KW-1185">Reference proteome</keyword>
<evidence type="ECO:0000313" key="4">
    <source>
        <dbReference type="EMBL" id="CAF3721228.1"/>
    </source>
</evidence>
<dbReference type="EMBL" id="CAJOBC010002206">
    <property type="protein sequence ID" value="CAF3721228.1"/>
    <property type="molecule type" value="Genomic_DNA"/>
</dbReference>